<organism evidence="2">
    <name type="scientific">Amphimedon queenslandica</name>
    <name type="common">Sponge</name>
    <dbReference type="NCBI Taxonomy" id="400682"/>
    <lineage>
        <taxon>Eukaryota</taxon>
        <taxon>Metazoa</taxon>
        <taxon>Porifera</taxon>
        <taxon>Demospongiae</taxon>
        <taxon>Heteroscleromorpha</taxon>
        <taxon>Haplosclerida</taxon>
        <taxon>Niphatidae</taxon>
        <taxon>Amphimedon</taxon>
    </lineage>
</organism>
<protein>
    <recommendedName>
        <fullName evidence="1">HAT C-terminal dimerisation domain-containing protein</fullName>
    </recommendedName>
</protein>
<dbReference type="PANTHER" id="PTHR47611:SF3">
    <property type="entry name" value="HAT C-TERMINAL DIMERISATION DOMAIN-CONTAINING PROTEIN"/>
    <property type="match status" value="1"/>
</dbReference>
<reference evidence="2" key="1">
    <citation type="submission" date="2017-05" db="UniProtKB">
        <authorList>
            <consortium name="EnsemblMetazoa"/>
        </authorList>
    </citation>
    <scope>IDENTIFICATION</scope>
</reference>
<dbReference type="AlphaFoldDB" id="A0A1X7TZ59"/>
<dbReference type="SUPFAM" id="SSF53098">
    <property type="entry name" value="Ribonuclease H-like"/>
    <property type="match status" value="1"/>
</dbReference>
<feature type="domain" description="HAT C-terminal dimerisation" evidence="1">
    <location>
        <begin position="25"/>
        <end position="103"/>
    </location>
</feature>
<dbReference type="InterPro" id="IPR008906">
    <property type="entry name" value="HATC_C_dom"/>
</dbReference>
<dbReference type="OrthoDB" id="10051975at2759"/>
<proteinExistence type="predicted"/>
<dbReference type="PANTHER" id="PTHR47611">
    <property type="entry name" value="HAT DIMERISATION DOMAIN, C-TERMINAL"/>
    <property type="match status" value="1"/>
</dbReference>
<dbReference type="eggNOG" id="KOG1121">
    <property type="taxonomic scope" value="Eukaryota"/>
</dbReference>
<dbReference type="GO" id="GO:0046983">
    <property type="term" value="F:protein dimerization activity"/>
    <property type="evidence" value="ECO:0007669"/>
    <property type="project" value="InterPro"/>
</dbReference>
<name>A0A1X7TZ59_AMPQE</name>
<dbReference type="InterPro" id="IPR012337">
    <property type="entry name" value="RNaseH-like_sf"/>
</dbReference>
<dbReference type="Pfam" id="PF05699">
    <property type="entry name" value="Dimer_Tnp_hAT"/>
    <property type="match status" value="1"/>
</dbReference>
<accession>A0A1X7TZ59</accession>
<sequence>MIEKPSNSTSTEENVSGYTAEVMVEMYLKEPLQERHIDPLSYWKTKQVLWKALALMATKFLSIPPSSASSERLFSSAGDIISKERNRLGTEKAENLLFLKKNLPVFDYKY</sequence>
<evidence type="ECO:0000313" key="2">
    <source>
        <dbReference type="EnsemblMetazoa" id="Aqu2.1.20702_001"/>
    </source>
</evidence>
<evidence type="ECO:0000259" key="1">
    <source>
        <dbReference type="Pfam" id="PF05699"/>
    </source>
</evidence>
<dbReference type="InParanoid" id="A0A1X7TZ59"/>
<dbReference type="EnsemblMetazoa" id="Aqu2.1.20702_001">
    <property type="protein sequence ID" value="Aqu2.1.20702_001"/>
    <property type="gene ID" value="Aqu2.1.20702"/>
</dbReference>
<dbReference type="OMA" id="NIEYRNW"/>